<dbReference type="PANTHER" id="PTHR31404:SF0">
    <property type="entry name" value="MITOCHONDRIAL GENOME MAINTENANCE PROTEIN MGM101"/>
    <property type="match status" value="1"/>
</dbReference>
<evidence type="ECO:0000256" key="8">
    <source>
        <dbReference type="ARBA" id="ARBA00023204"/>
    </source>
</evidence>
<evidence type="ECO:0000256" key="5">
    <source>
        <dbReference type="ARBA" id="ARBA00022946"/>
    </source>
</evidence>
<dbReference type="InterPro" id="IPR009446">
    <property type="entry name" value="Mgm101"/>
</dbReference>
<reference evidence="11" key="1">
    <citation type="journal article" date="2020" name="Fungal Divers.">
        <title>Resolving the Mortierellaceae phylogeny through synthesis of multi-gene phylogenetics and phylogenomics.</title>
        <authorList>
            <person name="Vandepol N."/>
            <person name="Liber J."/>
            <person name="Desiro A."/>
            <person name="Na H."/>
            <person name="Kennedy M."/>
            <person name="Barry K."/>
            <person name="Grigoriev I.V."/>
            <person name="Miller A.N."/>
            <person name="O'Donnell K."/>
            <person name="Stajich J.E."/>
            <person name="Bonito G."/>
        </authorList>
    </citation>
    <scope>NUCLEOTIDE SEQUENCE</scope>
    <source>
        <strain evidence="11">NRRL 28262</strain>
    </source>
</reference>
<dbReference type="Proteomes" id="UP001194580">
    <property type="component" value="Unassembled WGS sequence"/>
</dbReference>
<keyword evidence="5" id="KW-0809">Transit peptide</keyword>
<feature type="region of interest" description="Disordered" evidence="10">
    <location>
        <begin position="58"/>
        <end position="78"/>
    </location>
</feature>
<protein>
    <recommendedName>
        <fullName evidence="3">Mitochondrial genome maintenance protein MGM101</fullName>
    </recommendedName>
</protein>
<keyword evidence="6" id="KW-0238">DNA-binding</keyword>
<evidence type="ECO:0000256" key="10">
    <source>
        <dbReference type="SAM" id="MobiDB-lite"/>
    </source>
</evidence>
<feature type="compositionally biased region" description="Polar residues" evidence="10">
    <location>
        <begin position="112"/>
        <end position="121"/>
    </location>
</feature>
<organism evidence="11 12">
    <name type="scientific">Linnemannia exigua</name>
    <dbReference type="NCBI Taxonomy" id="604196"/>
    <lineage>
        <taxon>Eukaryota</taxon>
        <taxon>Fungi</taxon>
        <taxon>Fungi incertae sedis</taxon>
        <taxon>Mucoromycota</taxon>
        <taxon>Mortierellomycotina</taxon>
        <taxon>Mortierellomycetes</taxon>
        <taxon>Mortierellales</taxon>
        <taxon>Mortierellaceae</taxon>
        <taxon>Linnemannia</taxon>
    </lineage>
</organism>
<dbReference type="AlphaFoldDB" id="A0AAD4D622"/>
<dbReference type="GO" id="GO:0003697">
    <property type="term" value="F:single-stranded DNA binding"/>
    <property type="evidence" value="ECO:0007669"/>
    <property type="project" value="InterPro"/>
</dbReference>
<dbReference type="EMBL" id="JAAAIL010001420">
    <property type="protein sequence ID" value="KAG0269538.1"/>
    <property type="molecule type" value="Genomic_DNA"/>
</dbReference>
<comment type="subcellular location">
    <subcellularLocation>
        <location evidence="1">Mitochondrion matrix</location>
        <location evidence="1">Mitochondrion nucleoid</location>
    </subcellularLocation>
</comment>
<keyword evidence="4" id="KW-0227">DNA damage</keyword>
<keyword evidence="7" id="KW-0496">Mitochondrion</keyword>
<proteinExistence type="inferred from homology"/>
<evidence type="ECO:0000256" key="4">
    <source>
        <dbReference type="ARBA" id="ARBA00022763"/>
    </source>
</evidence>
<dbReference type="GO" id="GO:0000262">
    <property type="term" value="C:mitochondrial chromosome"/>
    <property type="evidence" value="ECO:0007669"/>
    <property type="project" value="InterPro"/>
</dbReference>
<dbReference type="GO" id="GO:0000725">
    <property type="term" value="P:recombinational repair"/>
    <property type="evidence" value="ECO:0007669"/>
    <property type="project" value="TreeGrafter"/>
</dbReference>
<evidence type="ECO:0000256" key="1">
    <source>
        <dbReference type="ARBA" id="ARBA00004436"/>
    </source>
</evidence>
<evidence type="ECO:0000313" key="12">
    <source>
        <dbReference type="Proteomes" id="UP001194580"/>
    </source>
</evidence>
<name>A0AAD4D622_9FUNG</name>
<keyword evidence="9" id="KW-1135">Mitochondrion nucleoid</keyword>
<evidence type="ECO:0000256" key="3">
    <source>
        <dbReference type="ARBA" id="ARBA00013628"/>
    </source>
</evidence>
<comment type="caution">
    <text evidence="11">The sequence shown here is derived from an EMBL/GenBank/DDBJ whole genome shotgun (WGS) entry which is preliminary data.</text>
</comment>
<sequence length="323" mass="35028">MLLAQPFLNMRTMATKTYTIKAKDIGAATKAASATSSYYSKASTGAAAVTRATAARASTTNPALAVSSSSTTSVGSKSFSASPVSAAPAAYSPSFSPYSDDSAPSRVGGDNGQSTDNSSPFPNGATGLKDAAIGERSLEEGEDWTRSFSGMAIEPFEKDVAEILMNPLDADDIEIKPDGLLYLPEIKYRRILNRAFGPGGKYTRIRWGLAPRSEHSISPKNISREYALVCKGRFVSTARGEQAYFDADNLATASEGCKSNALMRCCKDLGIASELWDPAFIRKFKKQYCEEVFVEHAVTKKKKKLWKRKDQGDFDYPYSKAKF</sequence>
<accession>A0AAD4D622</accession>
<gene>
    <name evidence="11" type="ORF">BGZ95_002047</name>
</gene>
<evidence type="ECO:0000256" key="9">
    <source>
        <dbReference type="ARBA" id="ARBA00023271"/>
    </source>
</evidence>
<feature type="region of interest" description="Disordered" evidence="10">
    <location>
        <begin position="95"/>
        <end position="129"/>
    </location>
</feature>
<dbReference type="PANTHER" id="PTHR31404">
    <property type="entry name" value="MITOCHONDRIAL GENOME MAINTENANCE PROTEIN MGM101"/>
    <property type="match status" value="1"/>
</dbReference>
<dbReference type="Pfam" id="PF06420">
    <property type="entry name" value="Mgm101p"/>
    <property type="match status" value="1"/>
</dbReference>
<feature type="compositionally biased region" description="Low complexity" evidence="10">
    <location>
        <begin position="95"/>
        <end position="105"/>
    </location>
</feature>
<keyword evidence="8" id="KW-0234">DNA repair</keyword>
<dbReference type="GO" id="GO:0036297">
    <property type="term" value="P:interstrand cross-link repair"/>
    <property type="evidence" value="ECO:0007669"/>
    <property type="project" value="TreeGrafter"/>
</dbReference>
<evidence type="ECO:0000313" key="11">
    <source>
        <dbReference type="EMBL" id="KAG0269538.1"/>
    </source>
</evidence>
<evidence type="ECO:0000256" key="2">
    <source>
        <dbReference type="ARBA" id="ARBA00007053"/>
    </source>
</evidence>
<comment type="similarity">
    <text evidence="2">Belongs to the MGM101 family.</text>
</comment>
<evidence type="ECO:0000256" key="6">
    <source>
        <dbReference type="ARBA" id="ARBA00023125"/>
    </source>
</evidence>
<keyword evidence="12" id="KW-1185">Reference proteome</keyword>
<evidence type="ECO:0000256" key="7">
    <source>
        <dbReference type="ARBA" id="ARBA00023128"/>
    </source>
</evidence>